<proteinExistence type="predicted"/>
<evidence type="ECO:0000313" key="3">
    <source>
        <dbReference type="Proteomes" id="UP000789901"/>
    </source>
</evidence>
<dbReference type="Proteomes" id="UP000789901">
    <property type="component" value="Unassembled WGS sequence"/>
</dbReference>
<feature type="region of interest" description="Disordered" evidence="1">
    <location>
        <begin position="1"/>
        <end position="56"/>
    </location>
</feature>
<organism evidence="2 3">
    <name type="scientific">Gigaspora margarita</name>
    <dbReference type="NCBI Taxonomy" id="4874"/>
    <lineage>
        <taxon>Eukaryota</taxon>
        <taxon>Fungi</taxon>
        <taxon>Fungi incertae sedis</taxon>
        <taxon>Mucoromycota</taxon>
        <taxon>Glomeromycotina</taxon>
        <taxon>Glomeromycetes</taxon>
        <taxon>Diversisporales</taxon>
        <taxon>Gigasporaceae</taxon>
        <taxon>Gigaspora</taxon>
    </lineage>
</organism>
<protein>
    <submittedName>
        <fullName evidence="2">22828_t:CDS:1</fullName>
    </submittedName>
</protein>
<evidence type="ECO:0000313" key="2">
    <source>
        <dbReference type="EMBL" id="CAG8813599.1"/>
    </source>
</evidence>
<evidence type="ECO:0000256" key="1">
    <source>
        <dbReference type="SAM" id="MobiDB-lite"/>
    </source>
</evidence>
<feature type="non-terminal residue" evidence="2">
    <location>
        <position position="69"/>
    </location>
</feature>
<comment type="caution">
    <text evidence="2">The sequence shown here is derived from an EMBL/GenBank/DDBJ whole genome shotgun (WGS) entry which is preliminary data.</text>
</comment>
<gene>
    <name evidence="2" type="ORF">GMARGA_LOCUS25828</name>
</gene>
<keyword evidence="3" id="KW-1185">Reference proteome</keyword>
<reference evidence="2 3" key="1">
    <citation type="submission" date="2021-06" db="EMBL/GenBank/DDBJ databases">
        <authorList>
            <person name="Kallberg Y."/>
            <person name="Tangrot J."/>
            <person name="Rosling A."/>
        </authorList>
    </citation>
    <scope>NUCLEOTIDE SEQUENCE [LARGE SCALE GENOMIC DNA]</scope>
    <source>
        <strain evidence="2 3">120-4 pot B 10/14</strain>
    </source>
</reference>
<dbReference type="EMBL" id="CAJVQB010029127">
    <property type="protein sequence ID" value="CAG8813599.1"/>
    <property type="molecule type" value="Genomic_DNA"/>
</dbReference>
<feature type="compositionally biased region" description="Basic residues" evidence="1">
    <location>
        <begin position="10"/>
        <end position="32"/>
    </location>
</feature>
<name>A0ABN7W2V4_GIGMA</name>
<accession>A0ABN7W2V4</accession>
<sequence>MFAYLLGGSKRSKKSKALPKPKTSKSKDKRKRREESELTSSRPIALLSEVGSPTSTAIAEPSYISKFSE</sequence>